<sequence>MSDTAERLMDLAEGHISDAGYNSYSFRDLASEAGIKSSSVHHHFPTKAALTVAVMHRYTDKVLAAVADATAGGVDVVSAYLAVFRDVLQTTGRMCMGGALGAETVGLPAEVAQAARDFFTRVTGDLAERLGGPDPRARAVQIFATLEGAMILARALGDTDVFDQATAALT</sequence>
<dbReference type="RefSeq" id="WP_036359877.1">
    <property type="nucleotide sequence ID" value="NZ_LZKS01000005.1"/>
</dbReference>
<proteinExistence type="predicted"/>
<evidence type="ECO:0000256" key="2">
    <source>
        <dbReference type="ARBA" id="ARBA00023125"/>
    </source>
</evidence>
<dbReference type="InterPro" id="IPR009057">
    <property type="entry name" value="Homeodomain-like_sf"/>
</dbReference>
<dbReference type="AlphaFoldDB" id="A0A1A3IGQ9"/>
<dbReference type="OrthoDB" id="3196926at2"/>
<dbReference type="GO" id="GO:0003677">
    <property type="term" value="F:DNA binding"/>
    <property type="evidence" value="ECO:0007669"/>
    <property type="project" value="UniProtKB-UniRule"/>
</dbReference>
<dbReference type="GeneID" id="61216208"/>
<evidence type="ECO:0000256" key="3">
    <source>
        <dbReference type="ARBA" id="ARBA00023163"/>
    </source>
</evidence>
<evidence type="ECO:0000313" key="6">
    <source>
        <dbReference type="EMBL" id="OBJ90485.1"/>
    </source>
</evidence>
<dbReference type="InterPro" id="IPR036271">
    <property type="entry name" value="Tet_transcr_reg_TetR-rel_C_sf"/>
</dbReference>
<dbReference type="EMBL" id="LZLM01000007">
    <property type="protein sequence ID" value="OBJ90485.1"/>
    <property type="molecule type" value="Genomic_DNA"/>
</dbReference>
<evidence type="ECO:0000256" key="4">
    <source>
        <dbReference type="PROSITE-ProRule" id="PRU00335"/>
    </source>
</evidence>
<name>A0A1A3IGQ9_MYCAS</name>
<dbReference type="PRINTS" id="PR00455">
    <property type="entry name" value="HTHTETR"/>
</dbReference>
<dbReference type="InterPro" id="IPR001647">
    <property type="entry name" value="HTH_TetR"/>
</dbReference>
<dbReference type="Pfam" id="PF00440">
    <property type="entry name" value="TetR_N"/>
    <property type="match status" value="1"/>
</dbReference>
<comment type="caution">
    <text evidence="6">The sequence shown here is derived from an EMBL/GenBank/DDBJ whole genome shotgun (WGS) entry which is preliminary data.</text>
</comment>
<evidence type="ECO:0000259" key="5">
    <source>
        <dbReference type="PROSITE" id="PS50977"/>
    </source>
</evidence>
<organism evidence="6 7">
    <name type="scientific">Mycobacterium asiaticum</name>
    <dbReference type="NCBI Taxonomy" id="1790"/>
    <lineage>
        <taxon>Bacteria</taxon>
        <taxon>Bacillati</taxon>
        <taxon>Actinomycetota</taxon>
        <taxon>Actinomycetes</taxon>
        <taxon>Mycobacteriales</taxon>
        <taxon>Mycobacteriaceae</taxon>
        <taxon>Mycobacterium</taxon>
    </lineage>
</organism>
<dbReference type="Pfam" id="PF21993">
    <property type="entry name" value="TetR_C_13_2"/>
    <property type="match status" value="1"/>
</dbReference>
<dbReference type="InterPro" id="IPR054156">
    <property type="entry name" value="YxaF_TetR_C"/>
</dbReference>
<dbReference type="PROSITE" id="PS50977">
    <property type="entry name" value="HTH_TETR_2"/>
    <property type="match status" value="1"/>
</dbReference>
<keyword evidence="2 4" id="KW-0238">DNA-binding</keyword>
<keyword evidence="1" id="KW-0805">Transcription regulation</keyword>
<reference evidence="6 7" key="1">
    <citation type="submission" date="2016-06" db="EMBL/GenBank/DDBJ databases">
        <authorList>
            <person name="Kjaerup R.B."/>
            <person name="Dalgaard T.S."/>
            <person name="Juul-Madsen H.R."/>
        </authorList>
    </citation>
    <scope>NUCLEOTIDE SEQUENCE [LARGE SCALE GENOMIC DNA]</scope>
    <source>
        <strain evidence="6 7">1276495.2</strain>
    </source>
</reference>
<accession>A0A1A3IGQ9</accession>
<gene>
    <name evidence="6" type="ORF">A5640_24420</name>
</gene>
<dbReference type="Proteomes" id="UP000093925">
    <property type="component" value="Unassembled WGS sequence"/>
</dbReference>
<dbReference type="PANTHER" id="PTHR47506">
    <property type="entry name" value="TRANSCRIPTIONAL REGULATORY PROTEIN"/>
    <property type="match status" value="1"/>
</dbReference>
<feature type="domain" description="HTH tetR-type" evidence="5">
    <location>
        <begin position="2"/>
        <end position="62"/>
    </location>
</feature>
<protein>
    <recommendedName>
        <fullName evidence="5">HTH tetR-type domain-containing protein</fullName>
    </recommendedName>
</protein>
<dbReference type="Gene3D" id="1.10.357.10">
    <property type="entry name" value="Tetracycline Repressor, domain 2"/>
    <property type="match status" value="1"/>
</dbReference>
<dbReference type="SUPFAM" id="SSF48498">
    <property type="entry name" value="Tetracyclin repressor-like, C-terminal domain"/>
    <property type="match status" value="1"/>
</dbReference>
<dbReference type="PANTHER" id="PTHR47506:SF1">
    <property type="entry name" value="HTH-TYPE TRANSCRIPTIONAL REGULATOR YJDC"/>
    <property type="match status" value="1"/>
</dbReference>
<evidence type="ECO:0000256" key="1">
    <source>
        <dbReference type="ARBA" id="ARBA00023015"/>
    </source>
</evidence>
<feature type="DNA-binding region" description="H-T-H motif" evidence="4">
    <location>
        <begin position="25"/>
        <end position="44"/>
    </location>
</feature>
<evidence type="ECO:0000313" key="7">
    <source>
        <dbReference type="Proteomes" id="UP000093925"/>
    </source>
</evidence>
<dbReference type="SUPFAM" id="SSF46689">
    <property type="entry name" value="Homeodomain-like"/>
    <property type="match status" value="1"/>
</dbReference>
<keyword evidence="3" id="KW-0804">Transcription</keyword>